<evidence type="ECO:0000256" key="3">
    <source>
        <dbReference type="ARBA" id="ARBA00023163"/>
    </source>
</evidence>
<dbReference type="PROSITE" id="PS50956">
    <property type="entry name" value="HTH_ASNC_2"/>
    <property type="match status" value="1"/>
</dbReference>
<dbReference type="PANTHER" id="PTHR30154">
    <property type="entry name" value="LEUCINE-RESPONSIVE REGULATORY PROTEIN"/>
    <property type="match status" value="1"/>
</dbReference>
<dbReference type="GO" id="GO:0043200">
    <property type="term" value="P:response to amino acid"/>
    <property type="evidence" value="ECO:0007669"/>
    <property type="project" value="TreeGrafter"/>
</dbReference>
<proteinExistence type="predicted"/>
<gene>
    <name evidence="5" type="ORF">RFH47_01890</name>
</gene>
<name>A0AAW8J569_9GAMM</name>
<protein>
    <submittedName>
        <fullName evidence="5">AsnC family transcriptional regulator</fullName>
    </submittedName>
</protein>
<evidence type="ECO:0000256" key="1">
    <source>
        <dbReference type="ARBA" id="ARBA00023015"/>
    </source>
</evidence>
<dbReference type="GO" id="GO:0043565">
    <property type="term" value="F:sequence-specific DNA binding"/>
    <property type="evidence" value="ECO:0007669"/>
    <property type="project" value="InterPro"/>
</dbReference>
<dbReference type="Proteomes" id="UP001243844">
    <property type="component" value="Unassembled WGS sequence"/>
</dbReference>
<dbReference type="PRINTS" id="PR00033">
    <property type="entry name" value="HTHASNC"/>
</dbReference>
<keyword evidence="3" id="KW-0804">Transcription</keyword>
<dbReference type="Gene3D" id="3.30.70.920">
    <property type="match status" value="1"/>
</dbReference>
<feature type="domain" description="HTH asnC-type" evidence="4">
    <location>
        <begin position="5"/>
        <end position="58"/>
    </location>
</feature>
<organism evidence="5 6">
    <name type="scientific">Acinetobacter rudis</name>
    <dbReference type="NCBI Taxonomy" id="632955"/>
    <lineage>
        <taxon>Bacteria</taxon>
        <taxon>Pseudomonadati</taxon>
        <taxon>Pseudomonadota</taxon>
        <taxon>Gammaproteobacteria</taxon>
        <taxon>Moraxellales</taxon>
        <taxon>Moraxellaceae</taxon>
        <taxon>Acinetobacter</taxon>
    </lineage>
</organism>
<accession>A0AAW8J569</accession>
<dbReference type="RefSeq" id="WP_308973948.1">
    <property type="nucleotide sequence ID" value="NZ_JAVIDL010000002.1"/>
</dbReference>
<evidence type="ECO:0000313" key="6">
    <source>
        <dbReference type="Proteomes" id="UP001243844"/>
    </source>
</evidence>
<keyword evidence="2" id="KW-0238">DNA-binding</keyword>
<dbReference type="InterPro" id="IPR011008">
    <property type="entry name" value="Dimeric_a/b-barrel"/>
</dbReference>
<dbReference type="EMBL" id="JAVIDL010000002">
    <property type="protein sequence ID" value="MDQ8934498.1"/>
    <property type="molecule type" value="Genomic_DNA"/>
</dbReference>
<dbReference type="InterPro" id="IPR019888">
    <property type="entry name" value="Tscrpt_reg_AsnC-like"/>
</dbReference>
<dbReference type="SUPFAM" id="SSF54909">
    <property type="entry name" value="Dimeric alpha+beta barrel"/>
    <property type="match status" value="1"/>
</dbReference>
<dbReference type="PANTHER" id="PTHR30154:SF55">
    <property type="entry name" value="HTH-TYPE TRANSCRIPTIONAL REGULATOR LRPB"/>
    <property type="match status" value="1"/>
</dbReference>
<evidence type="ECO:0000313" key="5">
    <source>
        <dbReference type="EMBL" id="MDQ8934498.1"/>
    </source>
</evidence>
<evidence type="ECO:0000259" key="4">
    <source>
        <dbReference type="PROSITE" id="PS50956"/>
    </source>
</evidence>
<dbReference type="SMART" id="SM00344">
    <property type="entry name" value="HTH_ASNC"/>
    <property type="match status" value="1"/>
</dbReference>
<dbReference type="InterPro" id="IPR036388">
    <property type="entry name" value="WH-like_DNA-bd_sf"/>
</dbReference>
<comment type="caution">
    <text evidence="5">The sequence shown here is derived from an EMBL/GenBank/DDBJ whole genome shotgun (WGS) entry which is preliminary data.</text>
</comment>
<dbReference type="InterPro" id="IPR000485">
    <property type="entry name" value="AsnC-type_HTH_dom"/>
</dbReference>
<keyword evidence="1" id="KW-0805">Transcription regulation</keyword>
<evidence type="ECO:0000256" key="2">
    <source>
        <dbReference type="ARBA" id="ARBA00023125"/>
    </source>
</evidence>
<dbReference type="InterPro" id="IPR036390">
    <property type="entry name" value="WH_DNA-bd_sf"/>
</dbReference>
<sequence>MSTSLDSTDLKILKLLQQDAKMSHKEIGLQVHRTGQAVGQRINRLQELGCIQKYTIEIQHQHTQFVRLLMQNNQFQSFEKFISQQEKLTACYKTSGSACYMIITHFNEIEFKNFIELLSQWGHYSVDSVIKEVHHSP</sequence>
<dbReference type="Pfam" id="PF13404">
    <property type="entry name" value="HTH_AsnC-type"/>
    <property type="match status" value="1"/>
</dbReference>
<dbReference type="SUPFAM" id="SSF46785">
    <property type="entry name" value="Winged helix' DNA-binding domain"/>
    <property type="match status" value="1"/>
</dbReference>
<reference evidence="5" key="1">
    <citation type="submission" date="2023-08" db="EMBL/GenBank/DDBJ databases">
        <title>Emergence of clinically-relevant ST2 carbapenem-resistant Acinetobacter baumannii strains in hospital sewages in Zhejiang, East of China.</title>
        <authorList>
            <person name="Kaichao C."/>
            <person name="Zhang R."/>
        </authorList>
    </citation>
    <scope>NUCLEOTIDE SEQUENCE</scope>
    <source>
        <strain evidence="5">M-RB-37</strain>
    </source>
</reference>
<dbReference type="Gene3D" id="1.10.10.10">
    <property type="entry name" value="Winged helix-like DNA-binding domain superfamily/Winged helix DNA-binding domain"/>
    <property type="match status" value="1"/>
</dbReference>
<dbReference type="AlphaFoldDB" id="A0AAW8J569"/>
<dbReference type="GO" id="GO:0005829">
    <property type="term" value="C:cytosol"/>
    <property type="evidence" value="ECO:0007669"/>
    <property type="project" value="TreeGrafter"/>
</dbReference>